<gene>
    <name evidence="4" type="ORF">C7I84_24570</name>
</gene>
<dbReference type="PANTHER" id="PTHR43333">
    <property type="entry name" value="2-HACID_DH_C DOMAIN-CONTAINING PROTEIN"/>
    <property type="match status" value="1"/>
</dbReference>
<sequence length="310" mass="33147">MIVNHLDAGFGRLVAAHPSQPVVVDDLSPAEPWRIDPEADILVTRMLPGWSRTPAGHAFPDALKWVQVLSTGVETYPPRLMQGRLVTCGRGLNAVPIAEFVFAAMLRIERGLEQTRARAEADWRGPHAVGRLHGRTLGLIGYGSIGKAIARRALAFDMRVLAHRRTPWQGDDGIIACADPADVFAGADHLVIAAPLTPRTQGLVGAALLKAAKPGLHLVNISRAGLIDQEALVEALESGRIGHATLDVTTPEPLPDGHPLYRLPNVFVSPHISWCGGSSDADFHARFLANLDAHLAGAPLEGAVDPSRGY</sequence>
<evidence type="ECO:0000313" key="4">
    <source>
        <dbReference type="EMBL" id="PSJ54172.1"/>
    </source>
</evidence>
<reference evidence="4 5" key="1">
    <citation type="submission" date="2018-03" db="EMBL/GenBank/DDBJ databases">
        <title>The draft genome of Mesorhizobium sp. 6GN-30.</title>
        <authorList>
            <person name="Liu L."/>
            <person name="Li L."/>
            <person name="Wang T."/>
            <person name="Zhang X."/>
            <person name="Liang L."/>
        </authorList>
    </citation>
    <scope>NUCLEOTIDE SEQUENCE [LARGE SCALE GENOMIC DNA]</scope>
    <source>
        <strain evidence="4 5">6GN30</strain>
    </source>
</reference>
<dbReference type="PANTHER" id="PTHR43333:SF1">
    <property type="entry name" value="D-ISOMER SPECIFIC 2-HYDROXYACID DEHYDROGENASE NAD-BINDING DOMAIN-CONTAINING PROTEIN"/>
    <property type="match status" value="1"/>
</dbReference>
<keyword evidence="2" id="KW-0520">NAD</keyword>
<dbReference type="GO" id="GO:0016491">
    <property type="term" value="F:oxidoreductase activity"/>
    <property type="evidence" value="ECO:0007669"/>
    <property type="project" value="UniProtKB-KW"/>
</dbReference>
<dbReference type="GO" id="GO:0051287">
    <property type="term" value="F:NAD binding"/>
    <property type="evidence" value="ECO:0007669"/>
    <property type="project" value="InterPro"/>
</dbReference>
<organism evidence="4 5">
    <name type="scientific">Kumtagia ephedrae</name>
    <dbReference type="NCBI Taxonomy" id="2116701"/>
    <lineage>
        <taxon>Bacteria</taxon>
        <taxon>Pseudomonadati</taxon>
        <taxon>Pseudomonadota</taxon>
        <taxon>Alphaproteobacteria</taxon>
        <taxon>Hyphomicrobiales</taxon>
        <taxon>Phyllobacteriaceae</taxon>
        <taxon>Kumtagia</taxon>
    </lineage>
</organism>
<protein>
    <submittedName>
        <fullName evidence="4">Glyoxylate reductase (NADP(+))</fullName>
    </submittedName>
</protein>
<dbReference type="InterPro" id="IPR006140">
    <property type="entry name" value="D-isomer_DH_NAD-bd"/>
</dbReference>
<name>A0A2P7RVH2_9HYPH</name>
<evidence type="ECO:0000259" key="3">
    <source>
        <dbReference type="Pfam" id="PF02826"/>
    </source>
</evidence>
<evidence type="ECO:0000313" key="5">
    <source>
        <dbReference type="Proteomes" id="UP000241229"/>
    </source>
</evidence>
<proteinExistence type="predicted"/>
<dbReference type="EMBL" id="PXYK01000031">
    <property type="protein sequence ID" value="PSJ54172.1"/>
    <property type="molecule type" value="Genomic_DNA"/>
</dbReference>
<dbReference type="AlphaFoldDB" id="A0A2P7RVH2"/>
<dbReference type="Proteomes" id="UP000241229">
    <property type="component" value="Unassembled WGS sequence"/>
</dbReference>
<evidence type="ECO:0000256" key="2">
    <source>
        <dbReference type="ARBA" id="ARBA00023027"/>
    </source>
</evidence>
<evidence type="ECO:0000256" key="1">
    <source>
        <dbReference type="ARBA" id="ARBA00023002"/>
    </source>
</evidence>
<dbReference type="Gene3D" id="3.40.50.720">
    <property type="entry name" value="NAD(P)-binding Rossmann-like Domain"/>
    <property type="match status" value="2"/>
</dbReference>
<dbReference type="InterPro" id="IPR036291">
    <property type="entry name" value="NAD(P)-bd_dom_sf"/>
</dbReference>
<dbReference type="SUPFAM" id="SSF51735">
    <property type="entry name" value="NAD(P)-binding Rossmann-fold domains"/>
    <property type="match status" value="1"/>
</dbReference>
<dbReference type="Pfam" id="PF02826">
    <property type="entry name" value="2-Hacid_dh_C"/>
    <property type="match status" value="1"/>
</dbReference>
<comment type="caution">
    <text evidence="4">The sequence shown here is derived from an EMBL/GenBank/DDBJ whole genome shotgun (WGS) entry which is preliminary data.</text>
</comment>
<keyword evidence="5" id="KW-1185">Reference proteome</keyword>
<accession>A0A2P7RVH2</accession>
<feature type="domain" description="D-isomer specific 2-hydroxyacid dehydrogenase NAD-binding" evidence="3">
    <location>
        <begin position="103"/>
        <end position="273"/>
    </location>
</feature>
<keyword evidence="1" id="KW-0560">Oxidoreductase</keyword>